<keyword evidence="10 14" id="KW-1015">Disulfide bond</keyword>
<dbReference type="InterPro" id="IPR026823">
    <property type="entry name" value="cEGF"/>
</dbReference>
<keyword evidence="11" id="KW-0325">Glycoprotein</keyword>
<keyword evidence="6" id="KW-0677">Repeat</keyword>
<evidence type="ECO:0000256" key="6">
    <source>
        <dbReference type="ARBA" id="ARBA00022737"/>
    </source>
</evidence>
<dbReference type="SMART" id="SM00211">
    <property type="entry name" value="TY"/>
    <property type="match status" value="1"/>
</dbReference>
<dbReference type="SUPFAM" id="SSF63825">
    <property type="entry name" value="YWTD domain"/>
    <property type="match status" value="1"/>
</dbReference>
<feature type="domain" description="EGF-like" evidence="15">
    <location>
        <begin position="664"/>
        <end position="705"/>
    </location>
</feature>
<dbReference type="GeneTree" id="ENSGT00940000156318"/>
<dbReference type="PROSITE" id="PS01186">
    <property type="entry name" value="EGF_2"/>
    <property type="match status" value="5"/>
</dbReference>
<dbReference type="Gene3D" id="2.40.155.10">
    <property type="entry name" value="Green fluorescent protein"/>
    <property type="match status" value="1"/>
</dbReference>
<dbReference type="PROSITE" id="PS51120">
    <property type="entry name" value="LDLRB"/>
    <property type="match status" value="3"/>
</dbReference>
<dbReference type="RefSeq" id="XP_017540712.1">
    <property type="nucleotide sequence ID" value="XM_017685223.1"/>
</dbReference>
<evidence type="ECO:0000256" key="14">
    <source>
        <dbReference type="PROSITE-ProRule" id="PRU00500"/>
    </source>
</evidence>
<dbReference type="PROSITE" id="PS00010">
    <property type="entry name" value="ASX_HYDROXYL"/>
    <property type="match status" value="2"/>
</dbReference>
<proteinExistence type="predicted"/>
<dbReference type="PROSITE" id="PS51162">
    <property type="entry name" value="THYROGLOBULIN_1_2"/>
    <property type="match status" value="1"/>
</dbReference>
<dbReference type="CTD" id="562690"/>
<dbReference type="PROSITE" id="PS50026">
    <property type="entry name" value="EGF_3"/>
    <property type="match status" value="4"/>
</dbReference>
<evidence type="ECO:0000256" key="13">
    <source>
        <dbReference type="PROSITE-ProRule" id="PRU00461"/>
    </source>
</evidence>
<dbReference type="InterPro" id="IPR000742">
    <property type="entry name" value="EGF"/>
</dbReference>
<dbReference type="Gene3D" id="4.10.800.10">
    <property type="entry name" value="Thyroglobulin type-1"/>
    <property type="match status" value="1"/>
</dbReference>
<dbReference type="GO" id="GO:0017147">
    <property type="term" value="F:Wnt-protein binding"/>
    <property type="evidence" value="ECO:0007669"/>
    <property type="project" value="TreeGrafter"/>
</dbReference>
<dbReference type="PANTHER" id="PTHR46513:SF6">
    <property type="entry name" value="NIDOGEN-1"/>
    <property type="match status" value="1"/>
</dbReference>
<evidence type="ECO:0000256" key="1">
    <source>
        <dbReference type="ARBA" id="ARBA00004302"/>
    </source>
</evidence>
<evidence type="ECO:0000256" key="5">
    <source>
        <dbReference type="ARBA" id="ARBA00022729"/>
    </source>
</evidence>
<keyword evidence="4 12" id="KW-0245">EGF-like domain</keyword>
<evidence type="ECO:0000256" key="4">
    <source>
        <dbReference type="ARBA" id="ARBA00022536"/>
    </source>
</evidence>
<dbReference type="InterPro" id="IPR003886">
    <property type="entry name" value="NIDO_dom"/>
</dbReference>
<evidence type="ECO:0000256" key="10">
    <source>
        <dbReference type="ARBA" id="ARBA00023157"/>
    </source>
</evidence>
<dbReference type="InterPro" id="IPR000033">
    <property type="entry name" value="LDLR_classB_rpt"/>
</dbReference>
<dbReference type="GeneID" id="108412966"/>
<dbReference type="CDD" id="cd00255">
    <property type="entry name" value="nidG2"/>
    <property type="match status" value="1"/>
</dbReference>
<dbReference type="CDD" id="cd00191">
    <property type="entry name" value="TY"/>
    <property type="match status" value="1"/>
</dbReference>
<feature type="domain" description="EGF-like" evidence="15">
    <location>
        <begin position="706"/>
        <end position="748"/>
    </location>
</feature>
<evidence type="ECO:0000256" key="12">
    <source>
        <dbReference type="PROSITE-ProRule" id="PRU00076"/>
    </source>
</evidence>
<dbReference type="SMART" id="SM00539">
    <property type="entry name" value="NIDO"/>
    <property type="match status" value="1"/>
</dbReference>
<feature type="domain" description="Thyroglobulin type-1" evidence="17">
    <location>
        <begin position="839"/>
        <end position="912"/>
    </location>
</feature>
<name>A0A3B4CBX0_PYGNA</name>
<dbReference type="Pfam" id="PF12662">
    <property type="entry name" value="cEGF"/>
    <property type="match status" value="1"/>
</dbReference>
<comment type="subcellular location">
    <subcellularLocation>
        <location evidence="1">Secreted</location>
        <location evidence="1">Extracellular space</location>
        <location evidence="1">Extracellular matrix</location>
        <location evidence="1">Basement membrane</location>
    </subcellularLocation>
</comment>
<dbReference type="InterPro" id="IPR006605">
    <property type="entry name" value="G2_nidogen/fibulin_G2F"/>
</dbReference>
<dbReference type="GO" id="GO:0060070">
    <property type="term" value="P:canonical Wnt signaling pathway"/>
    <property type="evidence" value="ECO:0007669"/>
    <property type="project" value="TreeGrafter"/>
</dbReference>
<evidence type="ECO:0000313" key="19">
    <source>
        <dbReference type="Ensembl" id="ENSPNAP00000009023.2"/>
    </source>
</evidence>
<dbReference type="SMART" id="SM00181">
    <property type="entry name" value="EGF"/>
    <property type="match status" value="6"/>
</dbReference>
<dbReference type="GO" id="GO:0007160">
    <property type="term" value="P:cell-matrix adhesion"/>
    <property type="evidence" value="ECO:0007669"/>
    <property type="project" value="InterPro"/>
</dbReference>
<dbReference type="Gene3D" id="2.120.10.30">
    <property type="entry name" value="TolB, C-terminal domain"/>
    <property type="match status" value="1"/>
</dbReference>
<dbReference type="Pfam" id="PF07645">
    <property type="entry name" value="EGF_CA"/>
    <property type="match status" value="1"/>
</dbReference>
<keyword evidence="2" id="KW-0964">Secreted</keyword>
<dbReference type="FunFam" id="2.120.10.30:FF:000241">
    <property type="entry name" value="Low-density lipoprotein receptor-related protein 6"/>
    <property type="match status" value="1"/>
</dbReference>
<keyword evidence="7" id="KW-0106">Calcium</keyword>
<dbReference type="Pfam" id="PF06119">
    <property type="entry name" value="NIDO"/>
    <property type="match status" value="1"/>
</dbReference>
<dbReference type="Pfam" id="PF00086">
    <property type="entry name" value="Thyroglobulin_1"/>
    <property type="match status" value="1"/>
</dbReference>
<feature type="repeat" description="LDL-receptor class B" evidence="13">
    <location>
        <begin position="1061"/>
        <end position="1105"/>
    </location>
</feature>
<reference evidence="19 20" key="1">
    <citation type="submission" date="2020-10" db="EMBL/GenBank/DDBJ databases">
        <title>Pygocentrus nattereri (red-bellied piranha) genome, fPygNat1, primary haplotype.</title>
        <authorList>
            <person name="Myers G."/>
            <person name="Meyer A."/>
            <person name="Karagic N."/>
            <person name="Pippel M."/>
            <person name="Winkler S."/>
            <person name="Tracey A."/>
            <person name="Wood J."/>
            <person name="Formenti G."/>
            <person name="Howe K."/>
            <person name="Fedrigo O."/>
            <person name="Jarvis E.D."/>
        </authorList>
    </citation>
    <scope>NUCLEOTIDE SEQUENCE [LARGE SCALE GENOMIC DNA]</scope>
</reference>
<feature type="domain" description="EGF-like" evidence="15">
    <location>
        <begin position="753"/>
        <end position="796"/>
    </location>
</feature>
<dbReference type="CDD" id="cd00054">
    <property type="entry name" value="EGF_CA"/>
    <property type="match status" value="2"/>
</dbReference>
<dbReference type="PANTHER" id="PTHR46513">
    <property type="entry name" value="VITELLOGENIN RECEPTOR-LIKE PROTEIN-RELATED-RELATED"/>
    <property type="match status" value="1"/>
</dbReference>
<dbReference type="OMA" id="WTERISF"/>
<dbReference type="Gene3D" id="2.10.25.10">
    <property type="entry name" value="Laminin"/>
    <property type="match status" value="5"/>
</dbReference>
<organism evidence="19 20">
    <name type="scientific">Pygocentrus nattereri</name>
    <name type="common">Red-bellied piranha</name>
    <dbReference type="NCBI Taxonomy" id="42514"/>
    <lineage>
        <taxon>Eukaryota</taxon>
        <taxon>Metazoa</taxon>
        <taxon>Chordata</taxon>
        <taxon>Craniata</taxon>
        <taxon>Vertebrata</taxon>
        <taxon>Euteleostomi</taxon>
        <taxon>Actinopterygii</taxon>
        <taxon>Neopterygii</taxon>
        <taxon>Teleostei</taxon>
        <taxon>Ostariophysi</taxon>
        <taxon>Characiformes</taxon>
        <taxon>Characoidei</taxon>
        <taxon>Pygocentrus</taxon>
    </lineage>
</organism>
<dbReference type="SUPFAM" id="SSF57610">
    <property type="entry name" value="Thyroglobulin type-1 domain"/>
    <property type="match status" value="1"/>
</dbReference>
<accession>A0A3B4CBX0</accession>
<feature type="domain" description="Nidogen G2 beta-barrel" evidence="16">
    <location>
        <begin position="432"/>
        <end position="665"/>
    </location>
</feature>
<dbReference type="GO" id="GO:0005886">
    <property type="term" value="C:plasma membrane"/>
    <property type="evidence" value="ECO:0007669"/>
    <property type="project" value="TreeGrafter"/>
</dbReference>
<dbReference type="InterPro" id="IPR024731">
    <property type="entry name" value="NELL2-like_EGF"/>
</dbReference>
<feature type="repeat" description="LDL-receptor class B" evidence="13">
    <location>
        <begin position="1018"/>
        <end position="1060"/>
    </location>
</feature>
<evidence type="ECO:0000259" key="15">
    <source>
        <dbReference type="PROSITE" id="PS50026"/>
    </source>
</evidence>
<dbReference type="Proteomes" id="UP001501920">
    <property type="component" value="Chromosome 5"/>
</dbReference>
<dbReference type="InterPro" id="IPR009030">
    <property type="entry name" value="Growth_fac_rcpt_cys_sf"/>
</dbReference>
<dbReference type="InterPro" id="IPR050778">
    <property type="entry name" value="Cueball_EGF_LRP_Nidogen"/>
</dbReference>
<dbReference type="Ensembl" id="ENSPNAT00000015751.2">
    <property type="protein sequence ID" value="ENSPNAP00000009023.2"/>
    <property type="gene ID" value="ENSPNAG00000014602.2"/>
</dbReference>
<dbReference type="FunFam" id="2.10.25.10:FF:000003">
    <property type="entry name" value="fibrillin-1 isoform X1"/>
    <property type="match status" value="1"/>
</dbReference>
<sequence length="1235" mass="135884">MQSGGRSAALLRFPQPALLWSALTSTALPWSLGEVGARLEMVRTPRCLFWAVFLGLSVSVSSINPQDLFPFGSSAGDQSLNQGTDVTQEVPLDKPVMFYDGKFSKIYINTNGFVALDKPSVQLEYLGNMPASFGMIAALLGDLDTSDGVGKVYFRQDSTPALLQQAANYINTAFPKSDEVNPIHAIVVTWVDIESHEPDGPDHKRNTFQLVVASEEKISYAILLYPREGMQYQSTRGYTMHAGFNKGQEAYFLYRKRQGPYYRITDDKKTSVQKLAQQTNSGKRGVWVYEIGTSSQFSNIVPGEVALLQEAEVLSQSYQVPKYPDGQLVVLEHTPYQHSQQETLEGVYHKAEHPSPYQVHTGDLQPGNPHFVEIEEDDNIQVGVFTYSSQTCANSRQECSSFADCQDYATGFCCHCRPGFYGNGKQCIAEGKPQRMNGKVSGRVFVGSSPIPVEFANNDLHSYVVANDGRAYIAISAIPSSVGFSLLPLASVGGVIGWAFALQQPGFKNGFSIVGGEFTSQADVTFQGGGGKLTITQDFRGIDEHDHLVVNTRLEGTVPTLPPGATVQIDPYSAVYLYSNNLINSSSSRDYVVTLEDGSTVTRTYKWTERISFQSCQHDRTARPVPQTQMLSVDQVFVMYSDSDHVLRYAMSNKIGDINGVQPEENACYTGRHSCDTNAVCQPGQGNQFTCECATGFNGDGRTCYDIDECRETPHICGPNTICNNQPGTYRCECMEGFQFASDGKTCVEASRPVDLCRADLHDCDVPVRAQCSYTGGSSYICSCLPGFVGDGRTCQDIDECQPSRCHQDAVCHNTQGSFTCRCRPGFHGDGFHCSQEQKTRCQVHRERALASAELGPRGPRPVPGQYIPTCDSQGEYESMQCHSSSGYCWCVDQDGTEIYGTRTGPGSTPSCVSQVTLTVGPVPLLSGSHLVFAQSGKIEYVPLEGQDIKKDKAKTVLHLPEKVIVGIAYDCVDKMVYWTDITSPAISKVHLQGGEAIPLITSDIGSPEGIAIDHLGRTMFWTDSTKDRIEVSSLDGTKRRVLIDMDLENPRPILTDPTNGYIYWSDWNRESPKIEAAHMDGTGRRILVKDNLGLPNALTYDTQNSMLCWADAGTHKVECMKPGFSDRRQVLQGVQYPFGITAYGKNLYYTDWKRDAVIVVDHHSGRETDEFLPQVRTRLYGITLAYRQCPTGRSHCAVNNGGCTHLCLATPAGRSCLCPDNAADMSCQEQRIQV</sequence>
<evidence type="ECO:0000256" key="7">
    <source>
        <dbReference type="ARBA" id="ARBA00022837"/>
    </source>
</evidence>
<dbReference type="SUPFAM" id="SSF57184">
    <property type="entry name" value="Growth factor receptor domain"/>
    <property type="match status" value="1"/>
</dbReference>
<dbReference type="SMART" id="SM00179">
    <property type="entry name" value="EGF_CA"/>
    <property type="match status" value="4"/>
</dbReference>
<protein>
    <recommendedName>
        <fullName evidence="21">Nidogen 1a</fullName>
    </recommendedName>
</protein>
<feature type="disulfide bond" evidence="14">
    <location>
        <begin position="882"/>
        <end position="889"/>
    </location>
</feature>
<dbReference type="FunFam" id="2.10.25.10:FF:000038">
    <property type="entry name" value="Fibrillin 2"/>
    <property type="match status" value="1"/>
</dbReference>
<reference evidence="19" key="3">
    <citation type="submission" date="2025-09" db="UniProtKB">
        <authorList>
            <consortium name="Ensembl"/>
        </authorList>
    </citation>
    <scope>IDENTIFICATION</scope>
</reference>
<keyword evidence="8" id="KW-0084">Basement membrane</keyword>
<dbReference type="AlphaFoldDB" id="A0A3B4CBX0"/>
<dbReference type="InterPro" id="IPR001881">
    <property type="entry name" value="EGF-like_Ca-bd_dom"/>
</dbReference>
<dbReference type="STRING" id="42514.ENSPNAP00000009023"/>
<dbReference type="PROSITE" id="PS50993">
    <property type="entry name" value="NIDOGEN_G2"/>
    <property type="match status" value="1"/>
</dbReference>
<reference evidence="19" key="2">
    <citation type="submission" date="2025-08" db="UniProtKB">
        <authorList>
            <consortium name="Ensembl"/>
        </authorList>
    </citation>
    <scope>IDENTIFICATION</scope>
</reference>
<keyword evidence="20" id="KW-1185">Reference proteome</keyword>
<dbReference type="SMART" id="SM00135">
    <property type="entry name" value="LY"/>
    <property type="match status" value="5"/>
</dbReference>
<keyword evidence="9" id="KW-0130">Cell adhesion</keyword>
<dbReference type="PROSITE" id="PS00484">
    <property type="entry name" value="THYROGLOBULIN_1_1"/>
    <property type="match status" value="1"/>
</dbReference>
<evidence type="ECO:0000259" key="17">
    <source>
        <dbReference type="PROSITE" id="PS51162"/>
    </source>
</evidence>
<dbReference type="Pfam" id="PF00058">
    <property type="entry name" value="Ldl_recept_b"/>
    <property type="match status" value="3"/>
</dbReference>
<evidence type="ECO:0000259" key="16">
    <source>
        <dbReference type="PROSITE" id="PS50993"/>
    </source>
</evidence>
<evidence type="ECO:0000313" key="20">
    <source>
        <dbReference type="Proteomes" id="UP001501920"/>
    </source>
</evidence>
<feature type="domain" description="NIDO" evidence="18">
    <location>
        <begin position="138"/>
        <end position="294"/>
    </location>
</feature>
<dbReference type="SMART" id="SM00682">
    <property type="entry name" value="G2F"/>
    <property type="match status" value="1"/>
</dbReference>
<evidence type="ECO:0000256" key="8">
    <source>
        <dbReference type="ARBA" id="ARBA00022869"/>
    </source>
</evidence>
<dbReference type="InterPro" id="IPR000152">
    <property type="entry name" value="EGF-type_Asp/Asn_hydroxyl_site"/>
</dbReference>
<dbReference type="InterPro" id="IPR018097">
    <property type="entry name" value="EGF_Ca-bd_CS"/>
</dbReference>
<dbReference type="Pfam" id="PF12947">
    <property type="entry name" value="EGF_3"/>
    <property type="match status" value="1"/>
</dbReference>
<evidence type="ECO:0000256" key="3">
    <source>
        <dbReference type="ARBA" id="ARBA00022530"/>
    </source>
</evidence>
<evidence type="ECO:0000259" key="18">
    <source>
        <dbReference type="PROSITE" id="PS51220"/>
    </source>
</evidence>
<dbReference type="PROSITE" id="PS01187">
    <property type="entry name" value="EGF_CA"/>
    <property type="match status" value="1"/>
</dbReference>
<evidence type="ECO:0000256" key="9">
    <source>
        <dbReference type="ARBA" id="ARBA00022889"/>
    </source>
</evidence>
<dbReference type="InterPro" id="IPR011042">
    <property type="entry name" value="6-blade_b-propeller_TolB-like"/>
</dbReference>
<dbReference type="GO" id="GO:0030855">
    <property type="term" value="P:epithelial cell differentiation"/>
    <property type="evidence" value="ECO:0007669"/>
    <property type="project" value="UniProtKB-ARBA"/>
</dbReference>
<dbReference type="GO" id="GO:0042813">
    <property type="term" value="F:Wnt receptor activity"/>
    <property type="evidence" value="ECO:0007669"/>
    <property type="project" value="TreeGrafter"/>
</dbReference>
<evidence type="ECO:0008006" key="21">
    <source>
        <dbReference type="Google" id="ProtNLM"/>
    </source>
</evidence>
<comment type="caution">
    <text evidence="12">Lacks conserved residue(s) required for the propagation of feature annotation.</text>
</comment>
<feature type="repeat" description="LDL-receptor class B" evidence="13">
    <location>
        <begin position="975"/>
        <end position="1017"/>
    </location>
</feature>
<dbReference type="InterPro" id="IPR009017">
    <property type="entry name" value="GFP"/>
</dbReference>
<evidence type="ECO:0000256" key="11">
    <source>
        <dbReference type="ARBA" id="ARBA00023180"/>
    </source>
</evidence>
<dbReference type="SUPFAM" id="SSF57196">
    <property type="entry name" value="EGF/Laminin"/>
    <property type="match status" value="2"/>
</dbReference>
<dbReference type="SUPFAM" id="SSF54511">
    <property type="entry name" value="GFP-like"/>
    <property type="match status" value="1"/>
</dbReference>
<dbReference type="GO" id="GO:0005604">
    <property type="term" value="C:basement membrane"/>
    <property type="evidence" value="ECO:0007669"/>
    <property type="project" value="UniProtKB-SubCell"/>
</dbReference>
<dbReference type="GO" id="GO:0005509">
    <property type="term" value="F:calcium ion binding"/>
    <property type="evidence" value="ECO:0007669"/>
    <property type="project" value="InterPro"/>
</dbReference>
<dbReference type="Pfam" id="PF07474">
    <property type="entry name" value="G2F"/>
    <property type="match status" value="1"/>
</dbReference>
<dbReference type="InterPro" id="IPR036857">
    <property type="entry name" value="Thyroglobulin_1_sf"/>
</dbReference>
<evidence type="ECO:0000256" key="2">
    <source>
        <dbReference type="ARBA" id="ARBA00022525"/>
    </source>
</evidence>
<dbReference type="Pfam" id="PF14670">
    <property type="entry name" value="FXa_inhibition"/>
    <property type="match status" value="1"/>
</dbReference>
<dbReference type="PROSITE" id="PS51220">
    <property type="entry name" value="NIDO"/>
    <property type="match status" value="1"/>
</dbReference>
<dbReference type="InterPro" id="IPR049883">
    <property type="entry name" value="NOTCH1_EGF-like"/>
</dbReference>
<keyword evidence="5" id="KW-0732">Signal</keyword>
<feature type="domain" description="EGF-like" evidence="15">
    <location>
        <begin position="797"/>
        <end position="835"/>
    </location>
</feature>
<keyword evidence="3" id="KW-0272">Extracellular matrix</keyword>
<dbReference type="InterPro" id="IPR000716">
    <property type="entry name" value="Thyroglobulin_1"/>
</dbReference>